<accession>A0A085ZVR9</accession>
<dbReference type="InterPro" id="IPR024213">
    <property type="entry name" value="DUF3822"/>
</dbReference>
<reference evidence="1 3" key="1">
    <citation type="submission" date="2014-07" db="EMBL/GenBank/DDBJ databases">
        <title>Genome of Flavobacterium hydatis DSM 2063.</title>
        <authorList>
            <person name="Pipes S.E."/>
            <person name="Stropko S.J."/>
            <person name="Newman J.D."/>
        </authorList>
    </citation>
    <scope>NUCLEOTIDE SEQUENCE [LARGE SCALE GENOMIC DNA]</scope>
    <source>
        <strain evidence="1 3">DSM 2063</strain>
    </source>
</reference>
<dbReference type="RefSeq" id="WP_035628132.1">
    <property type="nucleotide sequence ID" value="NZ_JBEWQG010000040.1"/>
</dbReference>
<dbReference type="EMBL" id="MUGY01000026">
    <property type="protein sequence ID" value="OXA91059.1"/>
    <property type="molecule type" value="Genomic_DNA"/>
</dbReference>
<dbReference type="EMBL" id="JPRM01000052">
    <property type="protein sequence ID" value="KFF08533.1"/>
    <property type="molecule type" value="Genomic_DNA"/>
</dbReference>
<proteinExistence type="predicted"/>
<dbReference type="Gene3D" id="3.30.420.250">
    <property type="match status" value="1"/>
</dbReference>
<dbReference type="AlphaFoldDB" id="A0A085ZVR9"/>
<evidence type="ECO:0000313" key="3">
    <source>
        <dbReference type="Proteomes" id="UP000028712"/>
    </source>
</evidence>
<evidence type="ECO:0000313" key="1">
    <source>
        <dbReference type="EMBL" id="KFF08533.1"/>
    </source>
</evidence>
<dbReference type="CDD" id="cd24013">
    <property type="entry name" value="ASKHA_ATPase_BT3980-like"/>
    <property type="match status" value="1"/>
</dbReference>
<dbReference type="Gene3D" id="3.30.420.260">
    <property type="match status" value="1"/>
</dbReference>
<keyword evidence="4" id="KW-1185">Reference proteome</keyword>
<dbReference type="eggNOG" id="ENOG5030DYA">
    <property type="taxonomic scope" value="Bacteria"/>
</dbReference>
<name>A0A085ZVR9_FLAHY</name>
<dbReference type="Proteomes" id="UP000198424">
    <property type="component" value="Unassembled WGS sequence"/>
</dbReference>
<evidence type="ECO:0008006" key="5">
    <source>
        <dbReference type="Google" id="ProtNLM"/>
    </source>
</evidence>
<evidence type="ECO:0000313" key="4">
    <source>
        <dbReference type="Proteomes" id="UP000198424"/>
    </source>
</evidence>
<dbReference type="Proteomes" id="UP000028712">
    <property type="component" value="Unassembled WGS sequence"/>
</dbReference>
<reference evidence="2 4" key="2">
    <citation type="submission" date="2016-11" db="EMBL/GenBank/DDBJ databases">
        <title>Whole genomes of Flavobacteriaceae.</title>
        <authorList>
            <person name="Stine C."/>
            <person name="Li C."/>
            <person name="Tadesse D."/>
        </authorList>
    </citation>
    <scope>NUCLEOTIDE SEQUENCE [LARGE SCALE GENOMIC DNA]</scope>
    <source>
        <strain evidence="2 4">ATCC 29551</strain>
    </source>
</reference>
<organism evidence="1 3">
    <name type="scientific">Flavobacterium hydatis</name>
    <name type="common">Cytophaga aquatilis</name>
    <dbReference type="NCBI Taxonomy" id="991"/>
    <lineage>
        <taxon>Bacteria</taxon>
        <taxon>Pseudomonadati</taxon>
        <taxon>Bacteroidota</taxon>
        <taxon>Flavobacteriia</taxon>
        <taxon>Flavobacteriales</taxon>
        <taxon>Flavobacteriaceae</taxon>
        <taxon>Flavobacterium</taxon>
    </lineage>
</organism>
<sequence length="273" mass="31653">MQSQNTNITSKKYKKLSIQVSLAGLSFCCIDTLNNTVLSLNEVTFDTSHKTSKIEDLFADAFSKHPELKDSYDQITIIHNNNLSTFVPTALFDENFLGSYLQYNTKVFETDFFAFDEIPNYQMNAVYIPYVNINNFFIDQFGTFEYKHANSILVEKLLDGSKNNDDKTMVVNFNLGHFEIIVVQNQKLLLFNSFEYQTPEDFIYYLLFTAEQVNMNPESFKLELLGTISEKDDFFAIAYKYIRNVSLFDVSTLKSRNSFSTAQNQQHFILFQS</sequence>
<gene>
    <name evidence="2" type="ORF">B0A62_18450</name>
    <name evidence="1" type="ORF">IW20_23635</name>
</gene>
<dbReference type="STRING" id="991.IW20_23635"/>
<dbReference type="OrthoDB" id="658622at2"/>
<comment type="caution">
    <text evidence="1">The sequence shown here is derived from an EMBL/GenBank/DDBJ whole genome shotgun (WGS) entry which is preliminary data.</text>
</comment>
<evidence type="ECO:0000313" key="2">
    <source>
        <dbReference type="EMBL" id="OXA91059.1"/>
    </source>
</evidence>
<protein>
    <recommendedName>
        <fullName evidence="5">DUF3822 domain-containing protein</fullName>
    </recommendedName>
</protein>
<dbReference type="Pfam" id="PF12864">
    <property type="entry name" value="DUF3822"/>
    <property type="match status" value="1"/>
</dbReference>